<reference evidence="4" key="1">
    <citation type="submission" date="2021-12" db="EMBL/GenBank/DDBJ databases">
        <authorList>
            <person name="Martin H S."/>
        </authorList>
    </citation>
    <scope>NUCLEOTIDE SEQUENCE</scope>
</reference>
<dbReference type="GO" id="GO:0010468">
    <property type="term" value="P:regulation of gene expression"/>
    <property type="evidence" value="ECO:0007669"/>
    <property type="project" value="TreeGrafter"/>
</dbReference>
<dbReference type="GO" id="GO:0006338">
    <property type="term" value="P:chromatin remodeling"/>
    <property type="evidence" value="ECO:0007669"/>
    <property type="project" value="TreeGrafter"/>
</dbReference>
<feature type="non-terminal residue" evidence="4">
    <location>
        <position position="92"/>
    </location>
</feature>
<dbReference type="OrthoDB" id="8951118at2759"/>
<keyword evidence="2" id="KW-0539">Nucleus</keyword>
<dbReference type="InterPro" id="IPR003347">
    <property type="entry name" value="JmjC_dom"/>
</dbReference>
<dbReference type="PANTHER" id="PTHR10694">
    <property type="entry name" value="LYSINE-SPECIFIC DEMETHYLASE"/>
    <property type="match status" value="1"/>
</dbReference>
<proteinExistence type="predicted"/>
<evidence type="ECO:0000259" key="3">
    <source>
        <dbReference type="Pfam" id="PF02373"/>
    </source>
</evidence>
<evidence type="ECO:0000313" key="4">
    <source>
        <dbReference type="EMBL" id="CAH0716317.1"/>
    </source>
</evidence>
<dbReference type="GO" id="GO:0000785">
    <property type="term" value="C:chromatin"/>
    <property type="evidence" value="ECO:0007669"/>
    <property type="project" value="TreeGrafter"/>
</dbReference>
<dbReference type="EMBL" id="OV170231">
    <property type="protein sequence ID" value="CAH0716317.1"/>
    <property type="molecule type" value="Genomic_DNA"/>
</dbReference>
<dbReference type="Gene3D" id="2.60.120.650">
    <property type="entry name" value="Cupin"/>
    <property type="match status" value="1"/>
</dbReference>
<name>A0A8J9U9T8_9NEOP</name>
<accession>A0A8J9U9T8</accession>
<keyword evidence="5" id="KW-1185">Reference proteome</keyword>
<protein>
    <recommendedName>
        <fullName evidence="3">JmjC domain-containing protein</fullName>
    </recommendedName>
</protein>
<dbReference type="Pfam" id="PF02373">
    <property type="entry name" value="JmjC"/>
    <property type="match status" value="1"/>
</dbReference>
<comment type="subcellular location">
    <subcellularLocation>
        <location evidence="1">Nucleus</location>
    </subcellularLocation>
</comment>
<organism evidence="4 5">
    <name type="scientific">Brenthis ino</name>
    <name type="common">lesser marbled fritillary</name>
    <dbReference type="NCBI Taxonomy" id="405034"/>
    <lineage>
        <taxon>Eukaryota</taxon>
        <taxon>Metazoa</taxon>
        <taxon>Ecdysozoa</taxon>
        <taxon>Arthropoda</taxon>
        <taxon>Hexapoda</taxon>
        <taxon>Insecta</taxon>
        <taxon>Pterygota</taxon>
        <taxon>Neoptera</taxon>
        <taxon>Endopterygota</taxon>
        <taxon>Lepidoptera</taxon>
        <taxon>Glossata</taxon>
        <taxon>Ditrysia</taxon>
        <taxon>Papilionoidea</taxon>
        <taxon>Nymphalidae</taxon>
        <taxon>Heliconiinae</taxon>
        <taxon>Argynnini</taxon>
        <taxon>Brenthis</taxon>
    </lineage>
</organism>
<dbReference type="PANTHER" id="PTHR10694:SF113">
    <property type="entry name" value="PROTEIN JUMONJI"/>
    <property type="match status" value="1"/>
</dbReference>
<dbReference type="Proteomes" id="UP000838878">
    <property type="component" value="Chromosome 11"/>
</dbReference>
<dbReference type="AlphaFoldDB" id="A0A8J9U9T8"/>
<evidence type="ECO:0000256" key="2">
    <source>
        <dbReference type="ARBA" id="ARBA00023242"/>
    </source>
</evidence>
<gene>
    <name evidence="4" type="ORF">BINO364_LOCUS3109</name>
</gene>
<evidence type="ECO:0000313" key="5">
    <source>
        <dbReference type="Proteomes" id="UP000838878"/>
    </source>
</evidence>
<sequence length="92" mass="10367">MIPPNLLLEHAVSLSRVVPNPGEFIIVFPKSFSSSICTGYTVSESVYFATNSWMHSINQVFQVKGVFRMNGSLCLPHVVHILEDKDKEDRET</sequence>
<evidence type="ECO:0000256" key="1">
    <source>
        <dbReference type="ARBA" id="ARBA00004123"/>
    </source>
</evidence>
<feature type="domain" description="JmjC" evidence="3">
    <location>
        <begin position="1"/>
        <end position="48"/>
    </location>
</feature>
<dbReference type="GO" id="GO:0005634">
    <property type="term" value="C:nucleus"/>
    <property type="evidence" value="ECO:0007669"/>
    <property type="project" value="UniProtKB-SubCell"/>
</dbReference>